<feature type="transmembrane region" description="Helical" evidence="7">
    <location>
        <begin position="157"/>
        <end position="184"/>
    </location>
</feature>
<feature type="transmembrane region" description="Helical" evidence="7">
    <location>
        <begin position="20"/>
        <end position="39"/>
    </location>
</feature>
<dbReference type="Pfam" id="PF00528">
    <property type="entry name" value="BPD_transp_1"/>
    <property type="match status" value="1"/>
</dbReference>
<proteinExistence type="inferred from homology"/>
<keyword evidence="4 7" id="KW-0812">Transmembrane</keyword>
<name>A0ABS7D438_9BACL</name>
<evidence type="ECO:0000256" key="1">
    <source>
        <dbReference type="ARBA" id="ARBA00004651"/>
    </source>
</evidence>
<feature type="domain" description="ABC transmembrane type-1" evidence="8">
    <location>
        <begin position="72"/>
        <end position="283"/>
    </location>
</feature>
<keyword evidence="3" id="KW-1003">Cell membrane</keyword>
<dbReference type="SUPFAM" id="SSF161098">
    <property type="entry name" value="MetI-like"/>
    <property type="match status" value="1"/>
</dbReference>
<evidence type="ECO:0000256" key="2">
    <source>
        <dbReference type="ARBA" id="ARBA00022448"/>
    </source>
</evidence>
<evidence type="ECO:0000313" key="9">
    <source>
        <dbReference type="EMBL" id="MBW7474685.1"/>
    </source>
</evidence>
<dbReference type="PROSITE" id="PS50928">
    <property type="entry name" value="ABC_TM1"/>
    <property type="match status" value="1"/>
</dbReference>
<dbReference type="PANTHER" id="PTHR30193">
    <property type="entry name" value="ABC TRANSPORTER PERMEASE PROTEIN"/>
    <property type="match status" value="1"/>
</dbReference>
<evidence type="ECO:0000256" key="5">
    <source>
        <dbReference type="ARBA" id="ARBA00022989"/>
    </source>
</evidence>
<keyword evidence="2 7" id="KW-0813">Transport</keyword>
<keyword evidence="10" id="KW-1185">Reference proteome</keyword>
<evidence type="ECO:0000259" key="8">
    <source>
        <dbReference type="PROSITE" id="PS50928"/>
    </source>
</evidence>
<dbReference type="Gene3D" id="1.10.3720.10">
    <property type="entry name" value="MetI-like"/>
    <property type="match status" value="1"/>
</dbReference>
<feature type="transmembrane region" description="Helical" evidence="7">
    <location>
        <begin position="205"/>
        <end position="227"/>
    </location>
</feature>
<dbReference type="EMBL" id="JAHZIJ010000004">
    <property type="protein sequence ID" value="MBW7474685.1"/>
    <property type="molecule type" value="Genomic_DNA"/>
</dbReference>
<evidence type="ECO:0000256" key="3">
    <source>
        <dbReference type="ARBA" id="ARBA00022475"/>
    </source>
</evidence>
<feature type="transmembrane region" description="Helical" evidence="7">
    <location>
        <begin position="72"/>
        <end position="98"/>
    </location>
</feature>
<sequence length="294" mass="33354">MRKKRVSEWLQQTIFVGPGFLFFTVIVLIPFVLGFYYSFTDWNGLDMDKAQWTGMDNLRKIFTNDEKFWDSLWFTLKFTVITVIATNVLAFLLALVLARPLKSRKILRTVFFMPNVIGGIFLGFIWQFIFTKGFYTVGEKTGFSFFELPWLGTPQTAFWGLIIVFVWQTAGYMMVIYIAAFAGLPKDLIEAAKIDGAGYGQLLRSILVPMVMPAITICLFLTISSAFKMFDLNLTLTKGGPGTSTQSLAYNIYTEALINNKYGLGTAKAMLFFFAVSLITVTQVWLTKRKEVEA</sequence>
<reference evidence="9 10" key="1">
    <citation type="submission" date="2021-07" db="EMBL/GenBank/DDBJ databases">
        <title>Paenibacillus radiodurans sp. nov., isolated from the southeastern edge of Tengger Desert.</title>
        <authorList>
            <person name="Zhang G."/>
        </authorList>
    </citation>
    <scope>NUCLEOTIDE SEQUENCE [LARGE SCALE GENOMIC DNA]</scope>
    <source>
        <strain evidence="9 10">DT7-4</strain>
    </source>
</reference>
<protein>
    <submittedName>
        <fullName evidence="9">Sugar ABC transporter permease</fullName>
    </submittedName>
</protein>
<evidence type="ECO:0000313" key="10">
    <source>
        <dbReference type="Proteomes" id="UP000812277"/>
    </source>
</evidence>
<evidence type="ECO:0000256" key="7">
    <source>
        <dbReference type="RuleBase" id="RU363032"/>
    </source>
</evidence>
<dbReference type="InterPro" id="IPR000515">
    <property type="entry name" value="MetI-like"/>
</dbReference>
<gene>
    <name evidence="9" type="ORF">K0T92_08000</name>
</gene>
<dbReference type="CDD" id="cd06261">
    <property type="entry name" value="TM_PBP2"/>
    <property type="match status" value="1"/>
</dbReference>
<keyword evidence="5 7" id="KW-1133">Transmembrane helix</keyword>
<organism evidence="9 10">
    <name type="scientific">Paenibacillus oenotherae</name>
    <dbReference type="NCBI Taxonomy" id="1435645"/>
    <lineage>
        <taxon>Bacteria</taxon>
        <taxon>Bacillati</taxon>
        <taxon>Bacillota</taxon>
        <taxon>Bacilli</taxon>
        <taxon>Bacillales</taxon>
        <taxon>Paenibacillaceae</taxon>
        <taxon>Paenibacillus</taxon>
    </lineage>
</organism>
<dbReference type="InterPro" id="IPR051393">
    <property type="entry name" value="ABC_transporter_permease"/>
</dbReference>
<comment type="similarity">
    <text evidence="7">Belongs to the binding-protein-dependent transport system permease family.</text>
</comment>
<evidence type="ECO:0000256" key="6">
    <source>
        <dbReference type="ARBA" id="ARBA00023136"/>
    </source>
</evidence>
<accession>A0ABS7D438</accession>
<keyword evidence="6 7" id="KW-0472">Membrane</keyword>
<comment type="caution">
    <text evidence="9">The sequence shown here is derived from an EMBL/GenBank/DDBJ whole genome shotgun (WGS) entry which is preliminary data.</text>
</comment>
<evidence type="ECO:0000256" key="4">
    <source>
        <dbReference type="ARBA" id="ARBA00022692"/>
    </source>
</evidence>
<dbReference type="Proteomes" id="UP000812277">
    <property type="component" value="Unassembled WGS sequence"/>
</dbReference>
<comment type="subcellular location">
    <subcellularLocation>
        <location evidence="1 7">Cell membrane</location>
        <topology evidence="1 7">Multi-pass membrane protein</topology>
    </subcellularLocation>
</comment>
<feature type="transmembrane region" description="Helical" evidence="7">
    <location>
        <begin position="110"/>
        <end position="129"/>
    </location>
</feature>
<dbReference type="PANTHER" id="PTHR30193:SF41">
    <property type="entry name" value="DIACETYLCHITOBIOSE UPTAKE SYSTEM PERMEASE PROTEIN NGCF"/>
    <property type="match status" value="1"/>
</dbReference>
<feature type="transmembrane region" description="Helical" evidence="7">
    <location>
        <begin position="269"/>
        <end position="286"/>
    </location>
</feature>
<dbReference type="RefSeq" id="WP_219871934.1">
    <property type="nucleotide sequence ID" value="NZ_JAHZIJ010000004.1"/>
</dbReference>
<dbReference type="InterPro" id="IPR035906">
    <property type="entry name" value="MetI-like_sf"/>
</dbReference>